<reference evidence="2 3" key="1">
    <citation type="journal article" date="2023" name="J. Hered.">
        <title>Chromosome-level genome of the wood stork (Mycteria americana) provides insight into avian chromosome evolution.</title>
        <authorList>
            <person name="Flamio R. Jr."/>
            <person name="Ramstad K.M."/>
        </authorList>
    </citation>
    <scope>NUCLEOTIDE SEQUENCE [LARGE SCALE GENOMIC DNA]</scope>
    <source>
        <strain evidence="2">JAX WOST 10</strain>
    </source>
</reference>
<name>A0AAN7S2D8_MYCAM</name>
<sequence length="401" mass="45272">MQKDFSRRPGKHFVTWLLRCWDSGASSLELEGKEAKQLGSLSRERGIDKAIGKGAQVLSLWRHERKIPFKDDVTCRPGKWTTMERGIQYLKELTDMEDPDEVKCTRPTWRKLVRSAPASYANSLAILTCKDGEGQTADELAGQLWQYKESLSSSLMSAVEKLVQLSNSKRIDPTPHLYRPVSQLLGRSSAQERGYSGCTPRATLWFYLHDHGKNMRKWDGKSALTLEARVCELQGKTITQGSSSSKIATPVSSGQFPRQSKRADLTPDLHEGTLDSYVQETLANALWGWLQQWKQSNWQRRSKPIWAAALWQNIAARVENLVVKVRHIDAHVPKSRATEEHQNKVDQVDQAAKIEVAQVDLDWQHKGVDLTMDAIAEVIHECETCAAIKQAKQLKPLCYGG</sequence>
<feature type="compositionally biased region" description="Polar residues" evidence="1">
    <location>
        <begin position="241"/>
        <end position="258"/>
    </location>
</feature>
<dbReference type="EMBL" id="JAUNZN010000001">
    <property type="protein sequence ID" value="KAK4829624.1"/>
    <property type="molecule type" value="Genomic_DNA"/>
</dbReference>
<dbReference type="InterPro" id="IPR036397">
    <property type="entry name" value="RNaseH_sf"/>
</dbReference>
<feature type="region of interest" description="Disordered" evidence="1">
    <location>
        <begin position="241"/>
        <end position="262"/>
    </location>
</feature>
<dbReference type="GO" id="GO:0003676">
    <property type="term" value="F:nucleic acid binding"/>
    <property type="evidence" value="ECO:0007669"/>
    <property type="project" value="InterPro"/>
</dbReference>
<evidence type="ECO:0000313" key="2">
    <source>
        <dbReference type="EMBL" id="KAK4829624.1"/>
    </source>
</evidence>
<gene>
    <name evidence="2" type="ORF">QYF61_005751</name>
</gene>
<dbReference type="GO" id="GO:0005794">
    <property type="term" value="C:Golgi apparatus"/>
    <property type="evidence" value="ECO:0007669"/>
    <property type="project" value="TreeGrafter"/>
</dbReference>
<dbReference type="PANTHER" id="PTHR48195:SF2">
    <property type="entry name" value="FRIEND VIRUS SUSCEPTIBILITY PROTEIN 1"/>
    <property type="match status" value="1"/>
</dbReference>
<dbReference type="Proteomes" id="UP001333110">
    <property type="component" value="Unassembled WGS sequence"/>
</dbReference>
<evidence type="ECO:0000313" key="3">
    <source>
        <dbReference type="Proteomes" id="UP001333110"/>
    </source>
</evidence>
<dbReference type="Gene3D" id="3.30.420.10">
    <property type="entry name" value="Ribonuclease H-like superfamily/Ribonuclease H"/>
    <property type="match status" value="1"/>
</dbReference>
<keyword evidence="3" id="KW-1185">Reference proteome</keyword>
<evidence type="ECO:0000256" key="1">
    <source>
        <dbReference type="SAM" id="MobiDB-lite"/>
    </source>
</evidence>
<dbReference type="InterPro" id="IPR053270">
    <property type="entry name" value="Fv1_restriction_factor"/>
</dbReference>
<dbReference type="GO" id="GO:0009615">
    <property type="term" value="P:response to virus"/>
    <property type="evidence" value="ECO:0007669"/>
    <property type="project" value="TreeGrafter"/>
</dbReference>
<comment type="caution">
    <text evidence="2">The sequence shown here is derived from an EMBL/GenBank/DDBJ whole genome shotgun (WGS) entry which is preliminary data.</text>
</comment>
<dbReference type="AlphaFoldDB" id="A0AAN7S2D8"/>
<organism evidence="2 3">
    <name type="scientific">Mycteria americana</name>
    <name type="common">Wood stork</name>
    <dbReference type="NCBI Taxonomy" id="33587"/>
    <lineage>
        <taxon>Eukaryota</taxon>
        <taxon>Metazoa</taxon>
        <taxon>Chordata</taxon>
        <taxon>Craniata</taxon>
        <taxon>Vertebrata</taxon>
        <taxon>Euteleostomi</taxon>
        <taxon>Archelosauria</taxon>
        <taxon>Archosauria</taxon>
        <taxon>Dinosauria</taxon>
        <taxon>Saurischia</taxon>
        <taxon>Theropoda</taxon>
        <taxon>Coelurosauria</taxon>
        <taxon>Aves</taxon>
        <taxon>Neognathae</taxon>
        <taxon>Neoaves</taxon>
        <taxon>Aequornithes</taxon>
        <taxon>Ciconiiformes</taxon>
        <taxon>Ciconiidae</taxon>
        <taxon>Mycteria</taxon>
    </lineage>
</organism>
<accession>A0AAN7S2D8</accession>
<dbReference type="PANTHER" id="PTHR48195">
    <property type="entry name" value="FRIEND VIRUS SUSCEPTIBILITY PROTEIN 1"/>
    <property type="match status" value="1"/>
</dbReference>
<protein>
    <recommendedName>
        <fullName evidence="4">RNase H type-1 domain-containing protein</fullName>
    </recommendedName>
</protein>
<evidence type="ECO:0008006" key="4">
    <source>
        <dbReference type="Google" id="ProtNLM"/>
    </source>
</evidence>
<proteinExistence type="predicted"/>